<keyword evidence="8" id="KW-1185">Reference proteome</keyword>
<evidence type="ECO:0000256" key="6">
    <source>
        <dbReference type="ARBA" id="ARBA00023288"/>
    </source>
</evidence>
<comment type="similarity">
    <text evidence="1">Belongs to the EcnA/EcnB lipoprotein family.</text>
</comment>
<evidence type="ECO:0000256" key="5">
    <source>
        <dbReference type="ARBA" id="ARBA00023139"/>
    </source>
</evidence>
<keyword evidence="2" id="KW-1003">Cell membrane</keyword>
<gene>
    <name evidence="7" type="ORF">RUE5091_02719</name>
</gene>
<evidence type="ECO:0000256" key="4">
    <source>
        <dbReference type="ARBA" id="ARBA00023136"/>
    </source>
</evidence>
<dbReference type="GO" id="GO:0016020">
    <property type="term" value="C:membrane"/>
    <property type="evidence" value="ECO:0007669"/>
    <property type="project" value="InterPro"/>
</dbReference>
<dbReference type="InterPro" id="IPR012556">
    <property type="entry name" value="Entericidin"/>
</dbReference>
<protein>
    <submittedName>
        <fullName evidence="7">Entericidin B membrane lipoprotein</fullName>
    </submittedName>
</protein>
<accession>A0A0P1ICT9</accession>
<dbReference type="PROSITE" id="PS51257">
    <property type="entry name" value="PROKAR_LIPOPROTEIN"/>
    <property type="match status" value="1"/>
</dbReference>
<reference evidence="8" key="1">
    <citation type="submission" date="2015-09" db="EMBL/GenBank/DDBJ databases">
        <authorList>
            <person name="Rodrigo-Torres L."/>
            <person name="Arahal D.R."/>
        </authorList>
    </citation>
    <scope>NUCLEOTIDE SEQUENCE [LARGE SCALE GENOMIC DNA]</scope>
    <source>
        <strain evidence="8">CECT 5091</strain>
    </source>
</reference>
<dbReference type="Proteomes" id="UP000051260">
    <property type="component" value="Unassembled WGS sequence"/>
</dbReference>
<organism evidence="7 8">
    <name type="scientific">Ruegeria denitrificans</name>
    <dbReference type="NCBI Taxonomy" id="1715692"/>
    <lineage>
        <taxon>Bacteria</taxon>
        <taxon>Pseudomonadati</taxon>
        <taxon>Pseudomonadota</taxon>
        <taxon>Alphaproteobacteria</taxon>
        <taxon>Rhodobacterales</taxon>
        <taxon>Roseobacteraceae</taxon>
        <taxon>Ruegeria</taxon>
    </lineage>
</organism>
<evidence type="ECO:0000256" key="3">
    <source>
        <dbReference type="ARBA" id="ARBA00022729"/>
    </source>
</evidence>
<keyword evidence="4" id="KW-0472">Membrane</keyword>
<dbReference type="GO" id="GO:0009636">
    <property type="term" value="P:response to toxic substance"/>
    <property type="evidence" value="ECO:0007669"/>
    <property type="project" value="InterPro"/>
</dbReference>
<dbReference type="RefSeq" id="WP_082643663.1">
    <property type="nucleotide sequence ID" value="NZ_CYUD01000008.1"/>
</dbReference>
<evidence type="ECO:0000313" key="8">
    <source>
        <dbReference type="Proteomes" id="UP000051260"/>
    </source>
</evidence>
<sequence length="45" mass="4591">MTRAILIGLALFTLTACETAKGAGKDIEKAGDAIQGAATDVQENL</sequence>
<evidence type="ECO:0000313" key="7">
    <source>
        <dbReference type="EMBL" id="CUK05449.1"/>
    </source>
</evidence>
<dbReference type="OrthoDB" id="7363288at2"/>
<keyword evidence="6 7" id="KW-0449">Lipoprotein</keyword>
<proteinExistence type="inferred from homology"/>
<keyword evidence="5" id="KW-0564">Palmitate</keyword>
<dbReference type="EMBL" id="CYUD01000008">
    <property type="protein sequence ID" value="CUK05449.1"/>
    <property type="molecule type" value="Genomic_DNA"/>
</dbReference>
<evidence type="ECO:0000256" key="2">
    <source>
        <dbReference type="ARBA" id="ARBA00022475"/>
    </source>
</evidence>
<dbReference type="STRING" id="1715692.RUE5091_02719"/>
<evidence type="ECO:0000256" key="1">
    <source>
        <dbReference type="ARBA" id="ARBA00010296"/>
    </source>
</evidence>
<dbReference type="AlphaFoldDB" id="A0A0P1ICT9"/>
<dbReference type="Pfam" id="PF08085">
    <property type="entry name" value="Entericidin"/>
    <property type="match status" value="1"/>
</dbReference>
<name>A0A0P1ICT9_9RHOB</name>
<keyword evidence="3" id="KW-0732">Signal</keyword>